<reference evidence="19 20" key="1">
    <citation type="submission" date="2012-02" db="EMBL/GenBank/DDBJ databases">
        <title>Complete genome sequence of Actinoplanes missouriensis 431 (= NBRC 102363).</title>
        <authorList>
            <person name="Ohnishi Y."/>
            <person name="Ishikawa J."/>
            <person name="Sekine M."/>
            <person name="Hosoyama A."/>
            <person name="Harada T."/>
            <person name="Narita H."/>
            <person name="Hata T."/>
            <person name="Konno Y."/>
            <person name="Tutikane K."/>
            <person name="Fujita N."/>
            <person name="Horinouchi S."/>
            <person name="Hayakawa M."/>
        </authorList>
    </citation>
    <scope>NUCLEOTIDE SEQUENCE [LARGE SCALE GENOMIC DNA]</scope>
    <source>
        <strain evidence="20">ATCC 14538 / DSM 43046 / CBS 188.64 / JCM 3121 / NBRC 102363 / NCIMB 12654 / NRRL B-3342 / UNCC 431</strain>
    </source>
</reference>
<dbReference type="HOGENOM" id="CLU_080384_0_1_11"/>
<evidence type="ECO:0000256" key="7">
    <source>
        <dbReference type="ARBA" id="ARBA00022679"/>
    </source>
</evidence>
<keyword evidence="8 17" id="KW-0812">Transmembrane</keyword>
<keyword evidence="17" id="KW-0594">Phospholipid biosynthesis</keyword>
<feature type="binding site" evidence="17">
    <location>
        <position position="89"/>
    </location>
    <ligand>
        <name>Mg(2+)</name>
        <dbReference type="ChEBI" id="CHEBI:18420"/>
        <label>1</label>
    </ligand>
</feature>
<feature type="binding site" evidence="17">
    <location>
        <position position="76"/>
    </location>
    <ligand>
        <name>a CDP-1,2-diacyl-sn-glycerol</name>
        <dbReference type="ChEBI" id="CHEBI:58332"/>
    </ligand>
</feature>
<feature type="binding site" evidence="17">
    <location>
        <position position="68"/>
    </location>
    <ligand>
        <name>Mg(2+)</name>
        <dbReference type="ChEBI" id="CHEBI:18420"/>
        <label>2</label>
    </ligand>
</feature>
<evidence type="ECO:0000256" key="1">
    <source>
        <dbReference type="ARBA" id="ARBA00004651"/>
    </source>
</evidence>
<dbReference type="EMBL" id="AP012319">
    <property type="protein sequence ID" value="BAL91510.1"/>
    <property type="molecule type" value="Genomic_DNA"/>
</dbReference>
<evidence type="ECO:0000256" key="16">
    <source>
        <dbReference type="ARBA" id="ARBA00048865"/>
    </source>
</evidence>
<dbReference type="Pfam" id="PF01066">
    <property type="entry name" value="CDP-OH_P_transf"/>
    <property type="match status" value="1"/>
</dbReference>
<feature type="binding site" evidence="17">
    <location>
        <position position="71"/>
    </location>
    <ligand>
        <name>Mg(2+)</name>
        <dbReference type="ChEBI" id="CHEBI:18420"/>
        <label>1</label>
    </ligand>
</feature>
<dbReference type="PATRIC" id="fig|512565.3.peg.6290"/>
<protein>
    <recommendedName>
        <fullName evidence="14 17">Phosphatidylinositol phosphate synthase</fullName>
        <shortName evidence="17">PIP synthase</shortName>
        <ecNumber evidence="17">2.7.8.-</ecNumber>
    </recommendedName>
    <alternativeName>
        <fullName evidence="15 17">CDP-diacylglycerol--D-myo-inositol-3-phosphate 3-phosphatidyltransferase</fullName>
    </alternativeName>
</protein>
<dbReference type="EC" id="2.7.8.-" evidence="17"/>
<evidence type="ECO:0000256" key="15">
    <source>
        <dbReference type="ARBA" id="ARBA00033137"/>
    </source>
</evidence>
<comment type="pathway">
    <text evidence="3">Lipid metabolism.</text>
</comment>
<evidence type="ECO:0000256" key="2">
    <source>
        <dbReference type="ARBA" id="ARBA00004805"/>
    </source>
</evidence>
<dbReference type="RefSeq" id="WP_014446397.1">
    <property type="nucleotide sequence ID" value="NC_017093.1"/>
</dbReference>
<keyword evidence="17" id="KW-0443">Lipid metabolism</keyword>
<evidence type="ECO:0000313" key="19">
    <source>
        <dbReference type="EMBL" id="BAL91510.1"/>
    </source>
</evidence>
<gene>
    <name evidence="19" type="ordered locus">AMIS_62900</name>
</gene>
<dbReference type="KEGG" id="ams:AMIS_62900"/>
<evidence type="ECO:0000256" key="12">
    <source>
        <dbReference type="ARBA" id="ARBA00023136"/>
    </source>
</evidence>
<dbReference type="InterPro" id="IPR048254">
    <property type="entry name" value="CDP_ALCOHOL_P_TRANSF_CS"/>
</dbReference>
<feature type="active site" description="Proton acceptor" evidence="17">
    <location>
        <position position="93"/>
    </location>
</feature>
<dbReference type="PROSITE" id="PS00379">
    <property type="entry name" value="CDP_ALCOHOL_P_TRANSF"/>
    <property type="match status" value="1"/>
</dbReference>
<evidence type="ECO:0000256" key="6">
    <source>
        <dbReference type="ARBA" id="ARBA00022475"/>
    </source>
</evidence>
<evidence type="ECO:0000256" key="3">
    <source>
        <dbReference type="ARBA" id="ARBA00005189"/>
    </source>
</evidence>
<dbReference type="STRING" id="512565.AMIS_62900"/>
<dbReference type="GO" id="GO:0016780">
    <property type="term" value="F:phosphotransferase activity, for other substituted phosphate groups"/>
    <property type="evidence" value="ECO:0007669"/>
    <property type="project" value="UniProtKB-UniRule"/>
</dbReference>
<dbReference type="UniPathway" id="UPA00220"/>
<evidence type="ECO:0000256" key="4">
    <source>
        <dbReference type="ARBA" id="ARBA00010441"/>
    </source>
</evidence>
<dbReference type="GO" id="GO:0008654">
    <property type="term" value="P:phospholipid biosynthetic process"/>
    <property type="evidence" value="ECO:0007669"/>
    <property type="project" value="UniProtKB-UniRule"/>
</dbReference>
<dbReference type="GO" id="GO:0005886">
    <property type="term" value="C:plasma membrane"/>
    <property type="evidence" value="ECO:0007669"/>
    <property type="project" value="UniProtKB-SubCell"/>
</dbReference>
<keyword evidence="9 17" id="KW-0479">Metal-binding</keyword>
<sequence length="206" mass="21090">MAKIVQTTARAAVAYGVNPVARFLLRIGVTPNAVTVAGTVGVLIGSYFGSQGHLFWGTVIVTACALTDALDGTMARMRGGTGKFGALLDSSMDRLADGAVFGAVAYYLATEGDYWGVVAALIALVAGGVVSYVKARAQSLGLNADVGIAERLERLLIVGVGGLLGAADVDWGLPAALWVLAALSLFTVFQRLVAAAKSDVVVEASE</sequence>
<proteinExistence type="inferred from homology"/>
<dbReference type="Gene3D" id="1.20.120.1760">
    <property type="match status" value="1"/>
</dbReference>
<dbReference type="AlphaFoldDB" id="I0HES3"/>
<feature type="binding site" evidence="17">
    <location>
        <position position="68"/>
    </location>
    <ligand>
        <name>Mg(2+)</name>
        <dbReference type="ChEBI" id="CHEBI:18420"/>
        <label>1</label>
    </ligand>
</feature>
<keyword evidence="6 17" id="KW-1003">Cell membrane</keyword>
<evidence type="ECO:0000256" key="11">
    <source>
        <dbReference type="ARBA" id="ARBA00022989"/>
    </source>
</evidence>
<comment type="catalytic activity">
    <reaction evidence="13 17">
        <text>1,2-di-(9Z-octadecenoyl)-sn-glycero-3-cytidine-5'-diphosphate + 1D-myo-inositol 3-phosphate = 1,2-di-(9Z-octadecenoyl)-sn-glycero-3-phospho-(1D-myo-inositol-3-phosphate) + CMP + H(+)</text>
        <dbReference type="Rhea" id="RHEA:61216"/>
        <dbReference type="ChEBI" id="CHEBI:15378"/>
        <dbReference type="ChEBI" id="CHEBI:58401"/>
        <dbReference type="ChEBI" id="CHEBI:60377"/>
        <dbReference type="ChEBI" id="CHEBI:85356"/>
        <dbReference type="ChEBI" id="CHEBI:144472"/>
    </reaction>
</comment>
<feature type="binding site" evidence="17">
    <location>
        <begin position="32"/>
        <end position="35"/>
    </location>
    <ligand>
        <name>a CDP-1,2-diacyl-sn-glycerol</name>
        <dbReference type="ChEBI" id="CHEBI:58332"/>
    </ligand>
</feature>
<dbReference type="NCBIfam" id="NF045883">
    <property type="entry name" value="PIPSynth"/>
    <property type="match status" value="1"/>
</dbReference>
<comment type="cofactor">
    <cofactor evidence="17">
        <name>Mg(2+)</name>
        <dbReference type="ChEBI" id="CHEBI:18420"/>
    </cofactor>
    <text evidence="17">Contains a di-nuclear catalytic Mg(2+) center.</text>
</comment>
<dbReference type="InterPro" id="IPR044268">
    <property type="entry name" value="PIP_synthase_PgsA1"/>
</dbReference>
<comment type="similarity">
    <text evidence="4 17 18">Belongs to the CDP-alcohol phosphatidyltransferase class-I family.</text>
</comment>
<feature type="transmembrane region" description="Helical" evidence="17">
    <location>
        <begin position="114"/>
        <end position="132"/>
    </location>
</feature>
<comment type="subcellular location">
    <subcellularLocation>
        <location evidence="1 17">Cell membrane</location>
        <topology evidence="1 17">Multi-pass membrane protein</topology>
    </subcellularLocation>
</comment>
<dbReference type="OrthoDB" id="116551at2"/>
<keyword evidence="11 17" id="KW-1133">Transmembrane helix</keyword>
<evidence type="ECO:0000256" key="14">
    <source>
        <dbReference type="ARBA" id="ARBA00024082"/>
    </source>
</evidence>
<comment type="subunit">
    <text evidence="5 17">Homodimer.</text>
</comment>
<evidence type="ECO:0000256" key="13">
    <source>
        <dbReference type="ARBA" id="ARBA00023935"/>
    </source>
</evidence>
<keyword evidence="20" id="KW-1185">Reference proteome</keyword>
<keyword evidence="17" id="KW-1208">Phospholipid metabolism</keyword>
<organism evidence="19 20">
    <name type="scientific">Actinoplanes missouriensis (strain ATCC 14538 / DSM 43046 / CBS 188.64 / JCM 3121 / NBRC 102363 / NCIMB 12654 / NRRL B-3342 / UNCC 431)</name>
    <dbReference type="NCBI Taxonomy" id="512565"/>
    <lineage>
        <taxon>Bacteria</taxon>
        <taxon>Bacillati</taxon>
        <taxon>Actinomycetota</taxon>
        <taxon>Actinomycetes</taxon>
        <taxon>Micromonosporales</taxon>
        <taxon>Micromonosporaceae</taxon>
        <taxon>Actinoplanes</taxon>
    </lineage>
</organism>
<evidence type="ECO:0000313" key="20">
    <source>
        <dbReference type="Proteomes" id="UP000007882"/>
    </source>
</evidence>
<keyword evidence="17" id="KW-0444">Lipid biosynthesis</keyword>
<comment type="catalytic activity">
    <reaction evidence="16 17">
        <text>a CDP-1,2-diacyl-sn-glycerol + 1D-myo-inositol 3-phosphate = a 1,2-diacyl-sn-glycero-3-phospho-(1D-myo-inositol-3-phosphate) + CMP + H(+)</text>
        <dbReference type="Rhea" id="RHEA:60504"/>
        <dbReference type="ChEBI" id="CHEBI:15378"/>
        <dbReference type="ChEBI" id="CHEBI:58088"/>
        <dbReference type="ChEBI" id="CHEBI:58332"/>
        <dbReference type="ChEBI" id="CHEBI:58401"/>
        <dbReference type="ChEBI" id="CHEBI:60377"/>
    </reaction>
</comment>
<evidence type="ECO:0000256" key="18">
    <source>
        <dbReference type="RuleBase" id="RU003750"/>
    </source>
</evidence>
<evidence type="ECO:0000256" key="10">
    <source>
        <dbReference type="ARBA" id="ARBA00022842"/>
    </source>
</evidence>
<keyword evidence="10 17" id="KW-0460">Magnesium</keyword>
<name>I0HES3_ACTM4</name>
<evidence type="ECO:0000256" key="5">
    <source>
        <dbReference type="ARBA" id="ARBA00011738"/>
    </source>
</evidence>
<dbReference type="HAMAP" id="MF_02241">
    <property type="entry name" value="PIP_synthase"/>
    <property type="match status" value="1"/>
</dbReference>
<dbReference type="GO" id="GO:0000287">
    <property type="term" value="F:magnesium ion binding"/>
    <property type="evidence" value="ECO:0007669"/>
    <property type="project" value="UniProtKB-UniRule"/>
</dbReference>
<keyword evidence="7 17" id="KW-0808">Transferase</keyword>
<accession>I0HES3</accession>
<comment type="caution">
    <text evidence="17">Lacks conserved residue(s) required for the propagation of feature annotation.</text>
</comment>
<feature type="binding site" evidence="17">
    <location>
        <position position="93"/>
    </location>
    <ligand>
        <name>Mg(2+)</name>
        <dbReference type="ChEBI" id="CHEBI:18420"/>
        <label>2</label>
    </ligand>
</feature>
<evidence type="ECO:0000256" key="8">
    <source>
        <dbReference type="ARBA" id="ARBA00022692"/>
    </source>
</evidence>
<comment type="function">
    <text evidence="17">Catalyzes the conjugation of the 1'-hydroxyl group of D-myo-inositol-3-phosphate (also named L-myo-inositol-1-phosphate) with a lipid tail of cytidine diphosphate diacylglycerol (CDP-DAG), forming phosphatidylinositol phosphate (PIP) and CMP. PIP is a precursor of phosphatidylinositol (PI) which is an essential lipid required for cell wall formation.</text>
</comment>
<feature type="transmembrane region" description="Helical" evidence="17">
    <location>
        <begin position="23"/>
        <end position="48"/>
    </location>
</feature>
<dbReference type="InterPro" id="IPR043130">
    <property type="entry name" value="CDP-OH_PTrfase_TM_dom"/>
</dbReference>
<keyword evidence="12 17" id="KW-0472">Membrane</keyword>
<evidence type="ECO:0000256" key="17">
    <source>
        <dbReference type="HAMAP-Rule" id="MF_02241"/>
    </source>
</evidence>
<feature type="binding site" evidence="17">
    <location>
        <position position="72"/>
    </location>
    <ligand>
        <name>a CDP-1,2-diacyl-sn-glycerol</name>
        <dbReference type="ChEBI" id="CHEBI:58332"/>
    </ligand>
</feature>
<dbReference type="InterPro" id="IPR000462">
    <property type="entry name" value="CDP-OH_P_trans"/>
</dbReference>
<dbReference type="Proteomes" id="UP000007882">
    <property type="component" value="Chromosome"/>
</dbReference>
<evidence type="ECO:0000256" key="9">
    <source>
        <dbReference type="ARBA" id="ARBA00022723"/>
    </source>
</evidence>
<comment type="pathway">
    <text evidence="2 17">Phospholipid metabolism; phosphatidylinositol phosphate biosynthesis.</text>
</comment>
<dbReference type="eggNOG" id="COG0558">
    <property type="taxonomic scope" value="Bacteria"/>
</dbReference>
<feature type="binding site" evidence="17">
    <location>
        <position position="89"/>
    </location>
    <ligand>
        <name>Mg(2+)</name>
        <dbReference type="ChEBI" id="CHEBI:18420"/>
        <label>2</label>
    </ligand>
</feature>